<dbReference type="Gene3D" id="2.180.10.10">
    <property type="entry name" value="RHS repeat-associated core"/>
    <property type="match status" value="2"/>
</dbReference>
<evidence type="ECO:0000313" key="3">
    <source>
        <dbReference type="Proteomes" id="UP000197468"/>
    </source>
</evidence>
<evidence type="ECO:0008006" key="4">
    <source>
        <dbReference type="Google" id="ProtNLM"/>
    </source>
</evidence>
<name>A0A246J3H0_9BURK</name>
<dbReference type="InterPro" id="IPR050708">
    <property type="entry name" value="T6SS_VgrG/RHS"/>
</dbReference>
<dbReference type="EMBL" id="NIOF01000010">
    <property type="protein sequence ID" value="OWQ86992.1"/>
    <property type="molecule type" value="Genomic_DNA"/>
</dbReference>
<proteinExistence type="predicted"/>
<sequence length="1355" mass="144096">MCLKGRRGCQLRWLPPCGRSWRTTDSASVQLHRCRSPLIGHGIQKNDIGMLIMRIQGVRFKILAITAILNLAAIGARADTSTAPVDSSNYSRTVRYIYEAGTGRLSATQVEPDNLALCKTTSITYDAWGNVTSSSESNCEGAPARVRIQTRTTRDRFDAVVAQPFVVNGAAVSIPVVAGVFATTNENALSQARKSGFDPRFGLPIRVEDPNGAIARDDLDDFGRVIRKFSADGTSVVTQYCVLSAAGVDMSSNSPNCPSVASPERPDAAVSMTHTEPRNTQDSKSGPFIRTYLDALGRSIRSVTESFDGAGQPAGRAGTPVVSDTVYGPEGQKLMQTGAYFLASGSSALQGSQDVGVTSFDYDDLGRVVRTYSANPNGRATRAFGGGAFGYGSYGSRASTLTVVQYSGAVTTTTDPQGHTASSERDALAQIIRVTDRGGAQLAYRYDAFGLPIQSRDALQNVSTTTFDVLGRVVASDDPDKGVSQTCLDVLGQVKSSQNSKQRGSHGQSSCPNDGDSGSSATGRPGWTTYAYDVLGRRTEQRASNDVYQWSYDSGTGAIGRLSQSTTAQGVTKRYYYDALGRATSSRTDITQGPSFATSVAYDGVSGHLASKTYPTGLKVGYEYTARGFLSALRTLSSLDLKPLPATSGGAIPAGSFLAANTVLWSARTQRADGRLEQAVFSSGVVSTTVTDAIGRVTGQTVSTGALGAIASMGYAWDDVDNLTSRVDNIGSGSGAVSESFEYDKLNRLAAYAVSSPTIPNIQRRVELKYNALGMMLSKDDVGSYAYPAQGVGVRRPHAPLSVAGAALQYDLNGNVIAKAAGKYSTLTYTEFDRVATASSSFGIAYAWSYDESQFRVKETRVASNGTRTLWYLHPDAVGGLGYELETLNGVNSHRHFLTVGSQTVGVVVSAGGLPAMNAQQVAPADAGVLAINKIEYWHQNHQNSLVATTDHSGAVTARYAYDPFGKRRQNDGNYDLSGSLVVDWRSDTNAGTARGFTGHEQLNDIGLINMNGRIYDDLVGVFLQGDPVLQDRFNTQNYSAYSYVYNNPLNASDPSGMVAQLPPVDIDGKRTPKKRSDDSWPTKLSPTSREMGDNEYAVDMALSRVFVASWQSCPSGACLRLIDTATVNPPTATAGTQFSAASYLAKAARKISSFASQASRSFGVFDRFKPSRESINEGVRTRFFAPICVKGCFIREVAIEATQDSAAAAIDGFAEAANRYYPSLAEIATLALGVPEAAAGATVADRVAAIHGVLDPIAANRRTTAVLETTGGTRIVASGGRDLSRAQRSALQPGEVGARSPGEHAERTAIRYLFDNSLTPSQLAVSRPICFSCREAIEASGGRLTSSTSATWPR</sequence>
<keyword evidence="3" id="KW-1185">Reference proteome</keyword>
<evidence type="ECO:0000256" key="1">
    <source>
        <dbReference type="SAM" id="MobiDB-lite"/>
    </source>
</evidence>
<evidence type="ECO:0000313" key="2">
    <source>
        <dbReference type="EMBL" id="OWQ86992.1"/>
    </source>
</evidence>
<dbReference type="InterPro" id="IPR006530">
    <property type="entry name" value="YD"/>
</dbReference>
<feature type="compositionally biased region" description="Polar residues" evidence="1">
    <location>
        <begin position="495"/>
        <end position="522"/>
    </location>
</feature>
<reference evidence="2 3" key="1">
    <citation type="journal article" date="2008" name="Int. J. Syst. Evol. Microbiol.">
        <title>Description of Roseateles aquatilis sp. nov. and Roseateles terrae sp. nov., in the class Betaproteobacteria, and emended description of the genus Roseateles.</title>
        <authorList>
            <person name="Gomila M."/>
            <person name="Bowien B."/>
            <person name="Falsen E."/>
            <person name="Moore E.R."/>
            <person name="Lalucat J."/>
        </authorList>
    </citation>
    <scope>NUCLEOTIDE SEQUENCE [LARGE SCALE GENOMIC DNA]</scope>
    <source>
        <strain evidence="2 3">CCUG 48205</strain>
    </source>
</reference>
<dbReference type="PANTHER" id="PTHR32305">
    <property type="match status" value="1"/>
</dbReference>
<feature type="region of interest" description="Disordered" evidence="1">
    <location>
        <begin position="495"/>
        <end position="524"/>
    </location>
</feature>
<dbReference type="NCBIfam" id="TIGR03696">
    <property type="entry name" value="Rhs_assc_core"/>
    <property type="match status" value="1"/>
</dbReference>
<gene>
    <name evidence="2" type="ORF">CDN99_20055</name>
</gene>
<organism evidence="2 3">
    <name type="scientific">Roseateles aquatilis</name>
    <dbReference type="NCBI Taxonomy" id="431061"/>
    <lineage>
        <taxon>Bacteria</taxon>
        <taxon>Pseudomonadati</taxon>
        <taxon>Pseudomonadota</taxon>
        <taxon>Betaproteobacteria</taxon>
        <taxon>Burkholderiales</taxon>
        <taxon>Sphaerotilaceae</taxon>
        <taxon>Roseateles</taxon>
    </lineage>
</organism>
<dbReference type="PANTHER" id="PTHR32305:SF15">
    <property type="entry name" value="PROTEIN RHSA-RELATED"/>
    <property type="match status" value="1"/>
</dbReference>
<accession>A0A246J3H0</accession>
<dbReference type="NCBIfam" id="TIGR01643">
    <property type="entry name" value="YD_repeat_2x"/>
    <property type="match status" value="1"/>
</dbReference>
<comment type="caution">
    <text evidence="2">The sequence shown here is derived from an EMBL/GenBank/DDBJ whole genome shotgun (WGS) entry which is preliminary data.</text>
</comment>
<feature type="region of interest" description="Disordered" evidence="1">
    <location>
        <begin position="1063"/>
        <end position="1090"/>
    </location>
</feature>
<feature type="compositionally biased region" description="Basic and acidic residues" evidence="1">
    <location>
        <begin position="1067"/>
        <end position="1081"/>
    </location>
</feature>
<dbReference type="InterPro" id="IPR022385">
    <property type="entry name" value="Rhs_assc_core"/>
</dbReference>
<dbReference type="Proteomes" id="UP000197468">
    <property type="component" value="Unassembled WGS sequence"/>
</dbReference>
<protein>
    <recommendedName>
        <fullName evidence="4">RHS repeat-associated core domain-containing protein</fullName>
    </recommendedName>
</protein>
<feature type="region of interest" description="Disordered" evidence="1">
    <location>
        <begin position="252"/>
        <end position="287"/>
    </location>
</feature>